<dbReference type="Proteomes" id="UP001054252">
    <property type="component" value="Unassembled WGS sequence"/>
</dbReference>
<dbReference type="EMBL" id="BPVZ01000005">
    <property type="protein sequence ID" value="GKU91664.1"/>
    <property type="molecule type" value="Genomic_DNA"/>
</dbReference>
<reference evidence="2 3" key="1">
    <citation type="journal article" date="2021" name="Commun. Biol.">
        <title>The genome of Shorea leprosula (Dipterocarpaceae) highlights the ecological relevance of drought in aseasonal tropical rainforests.</title>
        <authorList>
            <person name="Ng K.K.S."/>
            <person name="Kobayashi M.J."/>
            <person name="Fawcett J.A."/>
            <person name="Hatakeyama M."/>
            <person name="Paape T."/>
            <person name="Ng C.H."/>
            <person name="Ang C.C."/>
            <person name="Tnah L.H."/>
            <person name="Lee C.T."/>
            <person name="Nishiyama T."/>
            <person name="Sese J."/>
            <person name="O'Brien M.J."/>
            <person name="Copetti D."/>
            <person name="Mohd Noor M.I."/>
            <person name="Ong R.C."/>
            <person name="Putra M."/>
            <person name="Sireger I.Z."/>
            <person name="Indrioko S."/>
            <person name="Kosugi Y."/>
            <person name="Izuno A."/>
            <person name="Isagi Y."/>
            <person name="Lee S.L."/>
            <person name="Shimizu K.K."/>
        </authorList>
    </citation>
    <scope>NUCLEOTIDE SEQUENCE [LARGE SCALE GENOMIC DNA]</scope>
    <source>
        <strain evidence="2">214</strain>
    </source>
</reference>
<keyword evidence="3" id="KW-1185">Reference proteome</keyword>
<name>A0AAV5I1R0_9ROSI</name>
<feature type="domain" description="Gag1-like clamp" evidence="1">
    <location>
        <begin position="23"/>
        <end position="113"/>
    </location>
</feature>
<dbReference type="AlphaFoldDB" id="A0AAV5I1R0"/>
<gene>
    <name evidence="2" type="ORF">SLEP1_g5502</name>
</gene>
<evidence type="ECO:0000259" key="1">
    <source>
        <dbReference type="Pfam" id="PF13259"/>
    </source>
</evidence>
<protein>
    <recommendedName>
        <fullName evidence="1">Gag1-like clamp domain-containing protein</fullName>
    </recommendedName>
</protein>
<organism evidence="2 3">
    <name type="scientific">Rubroshorea leprosula</name>
    <dbReference type="NCBI Taxonomy" id="152421"/>
    <lineage>
        <taxon>Eukaryota</taxon>
        <taxon>Viridiplantae</taxon>
        <taxon>Streptophyta</taxon>
        <taxon>Embryophyta</taxon>
        <taxon>Tracheophyta</taxon>
        <taxon>Spermatophyta</taxon>
        <taxon>Magnoliopsida</taxon>
        <taxon>eudicotyledons</taxon>
        <taxon>Gunneridae</taxon>
        <taxon>Pentapetalae</taxon>
        <taxon>rosids</taxon>
        <taxon>malvids</taxon>
        <taxon>Malvales</taxon>
        <taxon>Dipterocarpaceae</taxon>
        <taxon>Rubroshorea</taxon>
    </lineage>
</organism>
<dbReference type="PANTHER" id="PTHR33373:SF28">
    <property type="entry name" value="OS07G0479600 PROTEIN"/>
    <property type="match status" value="1"/>
</dbReference>
<dbReference type="Pfam" id="PF13259">
    <property type="entry name" value="clamp_Gag1-like"/>
    <property type="match status" value="1"/>
</dbReference>
<dbReference type="InterPro" id="IPR025124">
    <property type="entry name" value="Gag1-like_clamp"/>
</dbReference>
<evidence type="ECO:0000313" key="2">
    <source>
        <dbReference type="EMBL" id="GKU91664.1"/>
    </source>
</evidence>
<comment type="caution">
    <text evidence="2">The sequence shown here is derived from an EMBL/GenBank/DDBJ whole genome shotgun (WGS) entry which is preliminary data.</text>
</comment>
<accession>A0AAV5I1R0</accession>
<proteinExistence type="predicted"/>
<sequence length="113" mass="13066">MTEFNARNSYLNEKKPLECSISAQQGKEPTEKDTGTSIFVNHAVHAWHENRKRWVGDQSRRSKRITKDPIISCSWTTTYEGLLSTNEPFSEAIPLAEMVHFLVDIWHEEGLFD</sequence>
<dbReference type="PANTHER" id="PTHR33373">
    <property type="entry name" value="OS07G0479600 PROTEIN"/>
    <property type="match status" value="1"/>
</dbReference>
<evidence type="ECO:0000313" key="3">
    <source>
        <dbReference type="Proteomes" id="UP001054252"/>
    </source>
</evidence>